<reference evidence="2" key="1">
    <citation type="submission" date="2023-10" db="EMBL/GenBank/DDBJ databases">
        <authorList>
            <person name="Chen Y."/>
            <person name="Shah S."/>
            <person name="Dougan E. K."/>
            <person name="Thang M."/>
            <person name="Chan C."/>
        </authorList>
    </citation>
    <scope>NUCLEOTIDE SEQUENCE [LARGE SCALE GENOMIC DNA]</scope>
</reference>
<keyword evidence="1" id="KW-0472">Membrane</keyword>
<sequence length="346" mass="36548">MAEAAISRDEEVFAQVRRAVKKESVDRRVDFEDGAGEFIKDALLPSLIFSRYPSAQGAAASPDGVLWRLPAHADALRELAQKPAAWWAELLGARLLAPLRLTLAGEPGGAAEAQGGPRLEVRRDDVGRGAASFSADAAVFVPHGVGDMGGGGEELEYQFDAGSATVPSVWPGLWEVCESLPLVHDACSDYVEKALSSTLEEAGSTGSAFVYVLGVAPGTWEPLESSLVGVGEAESVIADVVDEVTHLSDEQFPVPESQGFKFAASPCSVFCGLGEESTGAAVFLNDQAARSKLRVPPTVIIIEVTLLEVCLSDGGFRYGASFVLYVSFGFFLVVFVMLEGVPHVGI</sequence>
<name>A0ABN9SFJ3_9DINO</name>
<evidence type="ECO:0000313" key="3">
    <source>
        <dbReference type="Proteomes" id="UP001189429"/>
    </source>
</evidence>
<feature type="transmembrane region" description="Helical" evidence="1">
    <location>
        <begin position="318"/>
        <end position="338"/>
    </location>
</feature>
<proteinExistence type="predicted"/>
<keyword evidence="1" id="KW-1133">Transmembrane helix</keyword>
<gene>
    <name evidence="2" type="ORF">PCOR1329_LOCUS29352</name>
</gene>
<evidence type="ECO:0000313" key="2">
    <source>
        <dbReference type="EMBL" id="CAK0830839.1"/>
    </source>
</evidence>
<comment type="caution">
    <text evidence="2">The sequence shown here is derived from an EMBL/GenBank/DDBJ whole genome shotgun (WGS) entry which is preliminary data.</text>
</comment>
<organism evidence="2 3">
    <name type="scientific">Prorocentrum cordatum</name>
    <dbReference type="NCBI Taxonomy" id="2364126"/>
    <lineage>
        <taxon>Eukaryota</taxon>
        <taxon>Sar</taxon>
        <taxon>Alveolata</taxon>
        <taxon>Dinophyceae</taxon>
        <taxon>Prorocentrales</taxon>
        <taxon>Prorocentraceae</taxon>
        <taxon>Prorocentrum</taxon>
    </lineage>
</organism>
<dbReference type="Proteomes" id="UP001189429">
    <property type="component" value="Unassembled WGS sequence"/>
</dbReference>
<keyword evidence="3" id="KW-1185">Reference proteome</keyword>
<accession>A0ABN9SFJ3</accession>
<evidence type="ECO:0000256" key="1">
    <source>
        <dbReference type="SAM" id="Phobius"/>
    </source>
</evidence>
<keyword evidence="1" id="KW-0812">Transmembrane</keyword>
<protein>
    <submittedName>
        <fullName evidence="2">Uncharacterized protein</fullName>
    </submittedName>
</protein>
<dbReference type="EMBL" id="CAUYUJ010011046">
    <property type="protein sequence ID" value="CAK0830839.1"/>
    <property type="molecule type" value="Genomic_DNA"/>
</dbReference>